<dbReference type="InterPro" id="IPR001680">
    <property type="entry name" value="WD40_rpt"/>
</dbReference>
<dbReference type="CDD" id="cd00200">
    <property type="entry name" value="WD40"/>
    <property type="match status" value="1"/>
</dbReference>
<feature type="repeat" description="WD" evidence="7">
    <location>
        <begin position="383"/>
        <end position="420"/>
    </location>
</feature>
<feature type="repeat" description="WD" evidence="7">
    <location>
        <begin position="339"/>
        <end position="375"/>
    </location>
</feature>
<dbReference type="GO" id="GO:0005730">
    <property type="term" value="C:nucleolus"/>
    <property type="evidence" value="ECO:0007669"/>
    <property type="project" value="UniProtKB-SubCell"/>
</dbReference>
<organism evidence="9 10">
    <name type="scientific">Fopius arisanus</name>
    <dbReference type="NCBI Taxonomy" id="64838"/>
    <lineage>
        <taxon>Eukaryota</taxon>
        <taxon>Metazoa</taxon>
        <taxon>Ecdysozoa</taxon>
        <taxon>Arthropoda</taxon>
        <taxon>Hexapoda</taxon>
        <taxon>Insecta</taxon>
        <taxon>Pterygota</taxon>
        <taxon>Neoptera</taxon>
        <taxon>Endopterygota</taxon>
        <taxon>Hymenoptera</taxon>
        <taxon>Apocrita</taxon>
        <taxon>Ichneumonoidea</taxon>
        <taxon>Braconidae</taxon>
        <taxon>Opiinae</taxon>
        <taxon>Fopius</taxon>
    </lineage>
</organism>
<dbReference type="SUPFAM" id="SSF50978">
    <property type="entry name" value="WD40 repeat-like"/>
    <property type="match status" value="1"/>
</dbReference>
<dbReference type="Pfam" id="PF00400">
    <property type="entry name" value="WD40"/>
    <property type="match status" value="7"/>
</dbReference>
<keyword evidence="1 6" id="KW-0690">Ribosome biogenesis</keyword>
<proteinExistence type="inferred from homology"/>
<dbReference type="GO" id="GO:0000463">
    <property type="term" value="P:maturation of LSU-rRNA from tricistronic rRNA transcript (SSU-rRNA, 5.8S rRNA, LSU-rRNA)"/>
    <property type="evidence" value="ECO:0007669"/>
    <property type="project" value="UniProtKB-UniRule"/>
</dbReference>
<evidence type="ECO:0000259" key="8">
    <source>
        <dbReference type="Pfam" id="PF08154"/>
    </source>
</evidence>
<dbReference type="OrthoDB" id="10251381at2759"/>
<dbReference type="Proteomes" id="UP000694866">
    <property type="component" value="Unplaced"/>
</dbReference>
<dbReference type="GO" id="GO:0005654">
    <property type="term" value="C:nucleoplasm"/>
    <property type="evidence" value="ECO:0007669"/>
    <property type="project" value="UniProtKB-SubCell"/>
</dbReference>
<dbReference type="InterPro" id="IPR019775">
    <property type="entry name" value="WD40_repeat_CS"/>
</dbReference>
<dbReference type="GeneID" id="105272302"/>
<dbReference type="InterPro" id="IPR020472">
    <property type="entry name" value="WD40_PAC1"/>
</dbReference>
<dbReference type="PROSITE" id="PS00678">
    <property type="entry name" value="WD_REPEATS_1"/>
    <property type="match status" value="1"/>
</dbReference>
<dbReference type="AlphaFoldDB" id="A0A9R1TPD6"/>
<keyword evidence="4" id="KW-0677">Repeat</keyword>
<dbReference type="PRINTS" id="PR00320">
    <property type="entry name" value="GPROTEINBRPT"/>
</dbReference>
<evidence type="ECO:0000313" key="9">
    <source>
        <dbReference type="Proteomes" id="UP000694866"/>
    </source>
</evidence>
<dbReference type="GO" id="GO:0000466">
    <property type="term" value="P:maturation of 5.8S rRNA from tricistronic rRNA transcript (SSU-rRNA, 5.8S rRNA, LSU-rRNA)"/>
    <property type="evidence" value="ECO:0007669"/>
    <property type="project" value="UniProtKB-UniRule"/>
</dbReference>
<evidence type="ECO:0000256" key="1">
    <source>
        <dbReference type="ARBA" id="ARBA00022517"/>
    </source>
</evidence>
<evidence type="ECO:0000256" key="3">
    <source>
        <dbReference type="ARBA" id="ARBA00022574"/>
    </source>
</evidence>
<keyword evidence="2 6" id="KW-0698">rRNA processing</keyword>
<accession>A0A9R1TPD6</accession>
<name>A0A9R1TPD6_9HYME</name>
<comment type="function">
    <text evidence="6">Required for maturation of ribosomal RNAs and formation of the large ribosomal subunit.</text>
</comment>
<dbReference type="PROSITE" id="PS50082">
    <property type="entry name" value="WD_REPEATS_2"/>
    <property type="match status" value="4"/>
</dbReference>
<dbReference type="RefSeq" id="XP_011312673.1">
    <property type="nucleotide sequence ID" value="XM_011314371.1"/>
</dbReference>
<dbReference type="KEGG" id="fas:105272302"/>
<sequence>MAAIGVNSDIPQLQIRFVTKQDQYAVPDYPLSVPATVAPEDLNTLLNTLLQETTNLSVPISFNFLIAAEFLRLPLSAHINDHGLSTEEVISIEYIEKHPPPEPKNCLIHDDWVSSVAVAEKWILTGCYDNTLHIWTSKGQHKLTIPGHTAPVKAVAWISLTGEVGTFVSASQDQTAIIWQWNIQTNAVDCVHVCRGHEQGLESIGVSINAEDMVTGGWDNMLKVWEVVGDESDEPEKKKAKVDKGRTRIPKRTMKGHKEAISGTVWMDNNDLISSSWDHTIKIWDAELGGMKHEIVGNKSFFDVDFSKIGRVLVTASADRHVRIYDPRSNEGSVVKSTLTSHTQWVQTVRWSTTDINMFLSGGYDSCLKLWDIRSPTVPLYELSGHEDKVFSCNWSNPKLMVSGGADNTVRIFQSSSALH</sequence>
<feature type="domain" description="NLE" evidence="8">
    <location>
        <begin position="13"/>
        <end position="79"/>
    </location>
</feature>
<dbReference type="SMART" id="SM00320">
    <property type="entry name" value="WD40"/>
    <property type="match status" value="7"/>
</dbReference>
<keyword evidence="9" id="KW-1185">Reference proteome</keyword>
<dbReference type="InterPro" id="IPR036322">
    <property type="entry name" value="WD40_repeat_dom_sf"/>
</dbReference>
<evidence type="ECO:0000256" key="4">
    <source>
        <dbReference type="ARBA" id="ARBA00022737"/>
    </source>
</evidence>
<dbReference type="InterPro" id="IPR028599">
    <property type="entry name" value="WDR12/Ytm1"/>
</dbReference>
<comment type="similarity">
    <text evidence="6">Belongs to the WD repeat WDR12/YTM1 family.</text>
</comment>
<keyword evidence="5 6" id="KW-0539">Nucleus</keyword>
<reference evidence="10" key="1">
    <citation type="submission" date="2025-08" db="UniProtKB">
        <authorList>
            <consortium name="RefSeq"/>
        </authorList>
    </citation>
    <scope>IDENTIFICATION</scope>
    <source>
        <strain evidence="10">USDA-PBARC FA_bdor</strain>
        <tissue evidence="10">Whole organism</tissue>
    </source>
</reference>
<evidence type="ECO:0000256" key="6">
    <source>
        <dbReference type="HAMAP-Rule" id="MF_03029"/>
    </source>
</evidence>
<dbReference type="Pfam" id="PF08154">
    <property type="entry name" value="NLE"/>
    <property type="match status" value="1"/>
</dbReference>
<dbReference type="PANTHER" id="PTHR19855:SF11">
    <property type="entry name" value="RIBOSOME BIOGENESIS PROTEIN WDR12"/>
    <property type="match status" value="1"/>
</dbReference>
<keyword evidence="3 7" id="KW-0853">WD repeat</keyword>
<dbReference type="PROSITE" id="PS50294">
    <property type="entry name" value="WD_REPEATS_REGION"/>
    <property type="match status" value="4"/>
</dbReference>
<evidence type="ECO:0000256" key="5">
    <source>
        <dbReference type="ARBA" id="ARBA00023242"/>
    </source>
</evidence>
<dbReference type="InterPro" id="IPR015943">
    <property type="entry name" value="WD40/YVTN_repeat-like_dom_sf"/>
</dbReference>
<dbReference type="HAMAP" id="MF_03029">
    <property type="entry name" value="WDR12"/>
    <property type="match status" value="1"/>
</dbReference>
<feature type="repeat" description="WD" evidence="7">
    <location>
        <begin position="194"/>
        <end position="227"/>
    </location>
</feature>
<gene>
    <name evidence="10" type="primary">LOC105272302</name>
</gene>
<feature type="repeat" description="WD" evidence="7">
    <location>
        <begin position="254"/>
        <end position="285"/>
    </location>
</feature>
<dbReference type="Gene3D" id="2.130.10.10">
    <property type="entry name" value="YVTN repeat-like/Quinoprotein amine dehydrogenase"/>
    <property type="match status" value="2"/>
</dbReference>
<protein>
    <recommendedName>
        <fullName evidence="6">Ribosome biogenesis protein WDR12 homolog</fullName>
    </recommendedName>
</protein>
<evidence type="ECO:0000256" key="2">
    <source>
        <dbReference type="ARBA" id="ARBA00022552"/>
    </source>
</evidence>
<dbReference type="PANTHER" id="PTHR19855">
    <property type="entry name" value="WD40 REPEAT PROTEIN 12, 37"/>
    <property type="match status" value="1"/>
</dbReference>
<dbReference type="GO" id="GO:0030687">
    <property type="term" value="C:preribosome, large subunit precursor"/>
    <property type="evidence" value="ECO:0007669"/>
    <property type="project" value="UniProtKB-UniRule"/>
</dbReference>
<dbReference type="FunFam" id="2.130.10.10:FF:001898">
    <property type="entry name" value="Ribosome biogenesis protein WDR12 homolog"/>
    <property type="match status" value="1"/>
</dbReference>
<comment type="subcellular location">
    <subcellularLocation>
        <location evidence="6">Nucleus</location>
        <location evidence="6">Nucleolus</location>
    </subcellularLocation>
    <subcellularLocation>
        <location evidence="6">Nucleus</location>
        <location evidence="6">Nucleoplasm</location>
    </subcellularLocation>
</comment>
<dbReference type="InterPro" id="IPR012972">
    <property type="entry name" value="NLE"/>
</dbReference>
<evidence type="ECO:0000256" key="7">
    <source>
        <dbReference type="PROSITE-ProRule" id="PRU00221"/>
    </source>
</evidence>
<evidence type="ECO:0000313" key="10">
    <source>
        <dbReference type="RefSeq" id="XP_011312673.1"/>
    </source>
</evidence>
<dbReference type="GO" id="GO:0043021">
    <property type="term" value="F:ribonucleoprotein complex binding"/>
    <property type="evidence" value="ECO:0007669"/>
    <property type="project" value="UniProtKB-UniRule"/>
</dbReference>